<dbReference type="AlphaFoldDB" id="A0A7G9WGR0"/>
<evidence type="ECO:0000256" key="1">
    <source>
        <dbReference type="SAM" id="MobiDB-lite"/>
    </source>
</evidence>
<dbReference type="InterPro" id="IPR011109">
    <property type="entry name" value="DNA_bind_recombinase_dom"/>
</dbReference>
<dbReference type="GO" id="GO:0003677">
    <property type="term" value="F:DNA binding"/>
    <property type="evidence" value="ECO:0007669"/>
    <property type="project" value="InterPro"/>
</dbReference>
<dbReference type="InterPro" id="IPR025827">
    <property type="entry name" value="Zn_ribbon_recom_dom"/>
</dbReference>
<organism evidence="4 5">
    <name type="scientific">Caproicibacterium amylolyticum</name>
    <dbReference type="NCBI Taxonomy" id="2766537"/>
    <lineage>
        <taxon>Bacteria</taxon>
        <taxon>Bacillati</taxon>
        <taxon>Bacillota</taxon>
        <taxon>Clostridia</taxon>
        <taxon>Eubacteriales</taxon>
        <taxon>Oscillospiraceae</taxon>
        <taxon>Caproicibacterium</taxon>
    </lineage>
</organism>
<dbReference type="PROSITE" id="PS51737">
    <property type="entry name" value="RECOMBINASE_DNA_BIND"/>
    <property type="match status" value="1"/>
</dbReference>
<accession>A0A7G9WGR0</accession>
<dbReference type="InterPro" id="IPR038109">
    <property type="entry name" value="DNA_bind_recomb_sf"/>
</dbReference>
<dbReference type="Pfam" id="PF07508">
    <property type="entry name" value="Recombinase"/>
    <property type="match status" value="1"/>
</dbReference>
<dbReference type="PANTHER" id="PTHR30461">
    <property type="entry name" value="DNA-INVERTASE FROM LAMBDOID PROPHAGE"/>
    <property type="match status" value="1"/>
</dbReference>
<dbReference type="Gene3D" id="3.40.50.1390">
    <property type="entry name" value="Resolvase, N-terminal catalytic domain"/>
    <property type="match status" value="1"/>
</dbReference>
<evidence type="ECO:0000259" key="3">
    <source>
        <dbReference type="PROSITE" id="PS51737"/>
    </source>
</evidence>
<dbReference type="PANTHER" id="PTHR30461:SF23">
    <property type="entry name" value="DNA RECOMBINASE-RELATED"/>
    <property type="match status" value="1"/>
</dbReference>
<dbReference type="RefSeq" id="WP_212506936.1">
    <property type="nucleotide sequence ID" value="NZ_CP060696.1"/>
</dbReference>
<proteinExistence type="predicted"/>
<dbReference type="EMBL" id="CP060696">
    <property type="protein sequence ID" value="QNO17872.1"/>
    <property type="molecule type" value="Genomic_DNA"/>
</dbReference>
<dbReference type="Proteomes" id="UP000516046">
    <property type="component" value="Chromosome"/>
</dbReference>
<dbReference type="KEGG" id="caml:H6X83_13310"/>
<gene>
    <name evidence="4" type="ORF">H6X83_13310</name>
</gene>
<feature type="domain" description="Recombinase" evidence="3">
    <location>
        <begin position="174"/>
        <end position="299"/>
    </location>
</feature>
<evidence type="ECO:0000313" key="4">
    <source>
        <dbReference type="EMBL" id="QNO17872.1"/>
    </source>
</evidence>
<dbReference type="Gene3D" id="3.90.1750.20">
    <property type="entry name" value="Putative Large Serine Recombinase, Chain B, Domain 2"/>
    <property type="match status" value="1"/>
</dbReference>
<name>A0A7G9WGR0_9FIRM</name>
<dbReference type="GO" id="GO:0000150">
    <property type="term" value="F:DNA strand exchange activity"/>
    <property type="evidence" value="ECO:0007669"/>
    <property type="project" value="InterPro"/>
</dbReference>
<reference evidence="4 5" key="1">
    <citation type="submission" date="2020-08" db="EMBL/GenBank/DDBJ databases">
        <authorList>
            <person name="Ren C."/>
            <person name="Gu Y."/>
            <person name="Xu Y."/>
        </authorList>
    </citation>
    <scope>NUCLEOTIDE SEQUENCE [LARGE SCALE GENOMIC DNA]</scope>
    <source>
        <strain evidence="4 5">LBM18003</strain>
    </source>
</reference>
<dbReference type="SMART" id="SM00857">
    <property type="entry name" value="Resolvase"/>
    <property type="match status" value="1"/>
</dbReference>
<dbReference type="InterPro" id="IPR050639">
    <property type="entry name" value="SSR_resolvase"/>
</dbReference>
<dbReference type="CDD" id="cd00338">
    <property type="entry name" value="Ser_Recombinase"/>
    <property type="match status" value="1"/>
</dbReference>
<evidence type="ECO:0000313" key="5">
    <source>
        <dbReference type="Proteomes" id="UP000516046"/>
    </source>
</evidence>
<dbReference type="Pfam" id="PF13408">
    <property type="entry name" value="Zn_ribbon_recom"/>
    <property type="match status" value="1"/>
</dbReference>
<dbReference type="PROSITE" id="PS51736">
    <property type="entry name" value="RECOMBINASES_3"/>
    <property type="match status" value="1"/>
</dbReference>
<dbReference type="SUPFAM" id="SSF53041">
    <property type="entry name" value="Resolvase-like"/>
    <property type="match status" value="1"/>
</dbReference>
<feature type="region of interest" description="Disordered" evidence="1">
    <location>
        <begin position="413"/>
        <end position="432"/>
    </location>
</feature>
<dbReference type="InterPro" id="IPR036162">
    <property type="entry name" value="Resolvase-like_N_sf"/>
</dbReference>
<evidence type="ECO:0000259" key="2">
    <source>
        <dbReference type="PROSITE" id="PS51736"/>
    </source>
</evidence>
<protein>
    <submittedName>
        <fullName evidence="4">Recombinase family protein</fullName>
    </submittedName>
</protein>
<feature type="domain" description="Resolvase/invertase-type recombinase catalytic" evidence="2">
    <location>
        <begin position="20"/>
        <end position="167"/>
    </location>
</feature>
<dbReference type="Pfam" id="PF00239">
    <property type="entry name" value="Resolvase"/>
    <property type="match status" value="1"/>
</dbReference>
<dbReference type="InterPro" id="IPR006119">
    <property type="entry name" value="Resolv_N"/>
</dbReference>
<sequence>MQKIVTDITPTMSQAPAKKRVAAYARVSSGKDAMLHSLAAQIDYYSNFIRQNLEWNFVEVYADEALTGTKDNRAEFKRLLDDCRKGLIDMVITKSISRFARNTVLMLNTVRELKLLGVDVYFEEQNIHSVSGDGELMLTILASFAQEESLSCSENCKWRIRNNFKDGIPNNLRIYGYDFADKQLVVNPAEAEVVRMIYTDYLNGMGKNAIMRNLIALGVPTKNGGRWSEGAIYVILRNEKYTGNMLLQKTFSENHLTKAKRINKGKLPMYYTKGTHEAIIEQSVFDEVQTEIARRAQKFSTAPKTPSYSEFTGKIHCGICGANFRRKTTTYNVAWCCATFNKKGRAFCSSKQIPENILKKTAVGVLGLAEYDASVFKAKIEEIRVPENGILLFVFTDGREVLRTWENKPRSEGWTAEMRKEAQKRTLERKAQ</sequence>
<keyword evidence="5" id="KW-1185">Reference proteome</keyword>